<dbReference type="Proteomes" id="UP001519272">
    <property type="component" value="Unassembled WGS sequence"/>
</dbReference>
<keyword evidence="3" id="KW-1185">Reference proteome</keyword>
<evidence type="ECO:0000313" key="2">
    <source>
        <dbReference type="EMBL" id="MBP1906986.1"/>
    </source>
</evidence>
<evidence type="ECO:0000259" key="1">
    <source>
        <dbReference type="PROSITE" id="PS50943"/>
    </source>
</evidence>
<organism evidence="2 3">
    <name type="scientific">Paenibacillus turicensis</name>
    <dbReference type="NCBI Taxonomy" id="160487"/>
    <lineage>
        <taxon>Bacteria</taxon>
        <taxon>Bacillati</taxon>
        <taxon>Bacillota</taxon>
        <taxon>Bacilli</taxon>
        <taxon>Bacillales</taxon>
        <taxon>Paenibacillaceae</taxon>
        <taxon>Paenibacillus</taxon>
    </lineage>
</organism>
<dbReference type="SMART" id="SM00530">
    <property type="entry name" value="HTH_XRE"/>
    <property type="match status" value="1"/>
</dbReference>
<dbReference type="CDD" id="cd00093">
    <property type="entry name" value="HTH_XRE"/>
    <property type="match status" value="1"/>
</dbReference>
<accession>A0ABS4FWM9</accession>
<comment type="caution">
    <text evidence="2">The sequence shown here is derived from an EMBL/GenBank/DDBJ whole genome shotgun (WGS) entry which is preliminary data.</text>
</comment>
<evidence type="ECO:0000313" key="3">
    <source>
        <dbReference type="Proteomes" id="UP001519272"/>
    </source>
</evidence>
<feature type="domain" description="HTH cro/C1-type" evidence="1">
    <location>
        <begin position="11"/>
        <end position="65"/>
    </location>
</feature>
<sequence>MDSLTSIRTQLEVFLRENKLTLRQFAAMTGINQGSISNILNGHRFIAIGQLDEITSGMGLPEGHFYELYIDECLFSASPHWRRIGAYLERCAQLNKLDCIKRVVDRLMDNLAYAPMLFEKGELFYEQGYFEAARILYTGVAESERYQHSERLALCHYRLFKLDLGEDQSANLVAALTFEPFVDRLDEEYQLDALRELINLNVSLHRLDVVDLLAEKLGRKALAQYNSVGKASRLKQEGPRPLLFYILYAYLIRSSVCFERGDYEQFIYYVKKSHIVEWLTEPNEIEKKTIEQFTEWSVGNYHLYGLMTGDPKALQEYVEYIAVSEDETFLGLCHIMLAANIHHYAVDDIIERFSSYLSYADQKSEIGKVNEQITADRYSRLLGELGAYYLSTDRIHLGIKYVLDSLNFCIKIGSDRGIIRCVGLFEQFREYTNMETQLLYKKLIGEVHKSNENKIGCSISYS</sequence>
<dbReference type="Gene3D" id="1.10.260.40">
    <property type="entry name" value="lambda repressor-like DNA-binding domains"/>
    <property type="match status" value="1"/>
</dbReference>
<dbReference type="EMBL" id="JAGGKG010000020">
    <property type="protein sequence ID" value="MBP1906986.1"/>
    <property type="molecule type" value="Genomic_DNA"/>
</dbReference>
<proteinExistence type="predicted"/>
<gene>
    <name evidence="2" type="ORF">J2Z32_003651</name>
</gene>
<dbReference type="InterPro" id="IPR010982">
    <property type="entry name" value="Lambda_DNA-bd_dom_sf"/>
</dbReference>
<dbReference type="PROSITE" id="PS50943">
    <property type="entry name" value="HTH_CROC1"/>
    <property type="match status" value="1"/>
</dbReference>
<reference evidence="2 3" key="1">
    <citation type="submission" date="2021-03" db="EMBL/GenBank/DDBJ databases">
        <title>Genomic Encyclopedia of Type Strains, Phase IV (KMG-IV): sequencing the most valuable type-strain genomes for metagenomic binning, comparative biology and taxonomic classification.</title>
        <authorList>
            <person name="Goeker M."/>
        </authorList>
    </citation>
    <scope>NUCLEOTIDE SEQUENCE [LARGE SCALE GENOMIC DNA]</scope>
    <source>
        <strain evidence="2 3">DSM 14349</strain>
    </source>
</reference>
<dbReference type="InterPro" id="IPR001387">
    <property type="entry name" value="Cro/C1-type_HTH"/>
</dbReference>
<dbReference type="SUPFAM" id="SSF47413">
    <property type="entry name" value="lambda repressor-like DNA-binding domains"/>
    <property type="match status" value="1"/>
</dbReference>
<protein>
    <submittedName>
        <fullName evidence="2">Transcriptional regulator with XRE-family HTH domain</fullName>
    </submittedName>
</protein>
<name>A0ABS4FWM9_9BACL</name>